<reference evidence="1" key="1">
    <citation type="submission" date="2021-01" db="EMBL/GenBank/DDBJ databases">
        <authorList>
            <consortium name="Genoscope - CEA"/>
            <person name="William W."/>
        </authorList>
    </citation>
    <scope>NUCLEOTIDE SEQUENCE</scope>
</reference>
<sequence>MKKGKCKKIKKKSKGNHSIINNQLQNQFEQFRYSDQNFSLELGQLFIFQIQIAQKICKSQFQVSQEDEVQEKKDVSYDYQILRELLGMNRLGVPRDI</sequence>
<comment type="caution">
    <text evidence="1">The sequence shown here is derived from an EMBL/GenBank/DDBJ whole genome shotgun (WGS) entry which is preliminary data.</text>
</comment>
<gene>
    <name evidence="1" type="ORF">POCTA_138.1.T0280267</name>
</gene>
<evidence type="ECO:0000313" key="1">
    <source>
        <dbReference type="EMBL" id="CAD8153917.1"/>
    </source>
</evidence>
<name>A0A8S1TQR8_PAROT</name>
<proteinExistence type="predicted"/>
<dbReference type="Proteomes" id="UP000683925">
    <property type="component" value="Unassembled WGS sequence"/>
</dbReference>
<protein>
    <submittedName>
        <fullName evidence="1">Uncharacterized protein</fullName>
    </submittedName>
</protein>
<evidence type="ECO:0000313" key="2">
    <source>
        <dbReference type="Proteomes" id="UP000683925"/>
    </source>
</evidence>
<accession>A0A8S1TQR8</accession>
<dbReference type="AlphaFoldDB" id="A0A8S1TQR8"/>
<keyword evidence="2" id="KW-1185">Reference proteome</keyword>
<dbReference type="EMBL" id="CAJJDP010000028">
    <property type="protein sequence ID" value="CAD8153917.1"/>
    <property type="molecule type" value="Genomic_DNA"/>
</dbReference>
<organism evidence="1 2">
    <name type="scientific">Paramecium octaurelia</name>
    <dbReference type="NCBI Taxonomy" id="43137"/>
    <lineage>
        <taxon>Eukaryota</taxon>
        <taxon>Sar</taxon>
        <taxon>Alveolata</taxon>
        <taxon>Ciliophora</taxon>
        <taxon>Intramacronucleata</taxon>
        <taxon>Oligohymenophorea</taxon>
        <taxon>Peniculida</taxon>
        <taxon>Parameciidae</taxon>
        <taxon>Paramecium</taxon>
    </lineage>
</organism>